<dbReference type="GO" id="GO:0046914">
    <property type="term" value="F:transition metal ion binding"/>
    <property type="evidence" value="ECO:0007669"/>
    <property type="project" value="InterPro"/>
</dbReference>
<keyword evidence="1" id="KW-0408">Iron</keyword>
<dbReference type="InterPro" id="IPR008988">
    <property type="entry name" value="Transcriptional_repressor_C"/>
</dbReference>
<dbReference type="InterPro" id="IPR038157">
    <property type="entry name" value="FeoA_core_dom"/>
</dbReference>
<dbReference type="InterPro" id="IPR007167">
    <property type="entry name" value="Fe-transptr_FeoA-like"/>
</dbReference>
<dbReference type="PANTHER" id="PTHR42954">
    <property type="entry name" value="FE(2+) TRANSPORT PROTEIN A"/>
    <property type="match status" value="1"/>
</dbReference>
<accession>A0A1W1EIL3</accession>
<gene>
    <name evidence="3" type="ORF">MNB_SV-15-356</name>
</gene>
<organism evidence="3">
    <name type="scientific">hydrothermal vent metagenome</name>
    <dbReference type="NCBI Taxonomy" id="652676"/>
    <lineage>
        <taxon>unclassified sequences</taxon>
        <taxon>metagenomes</taxon>
        <taxon>ecological metagenomes</taxon>
    </lineage>
</organism>
<dbReference type="AlphaFoldDB" id="A0A1W1EIL3"/>
<evidence type="ECO:0000259" key="2">
    <source>
        <dbReference type="SMART" id="SM00899"/>
    </source>
</evidence>
<evidence type="ECO:0000313" key="3">
    <source>
        <dbReference type="EMBL" id="SHO80642.1"/>
    </source>
</evidence>
<protein>
    <recommendedName>
        <fullName evidence="2">Ferrous iron transporter FeoA-like domain-containing protein</fullName>
    </recommendedName>
</protein>
<name>A0A1W1EIL3_9ZZZZ</name>
<dbReference type="SUPFAM" id="SSF50037">
    <property type="entry name" value="C-terminal domain of transcriptional repressors"/>
    <property type="match status" value="1"/>
</dbReference>
<dbReference type="PANTHER" id="PTHR42954:SF2">
    <property type="entry name" value="FE(2+) TRANSPORT PROTEIN A"/>
    <property type="match status" value="1"/>
</dbReference>
<dbReference type="Pfam" id="PF04023">
    <property type="entry name" value="FeoA"/>
    <property type="match status" value="1"/>
</dbReference>
<reference evidence="3" key="1">
    <citation type="submission" date="2016-10" db="EMBL/GenBank/DDBJ databases">
        <authorList>
            <person name="de Groot N.N."/>
        </authorList>
    </citation>
    <scope>NUCLEOTIDE SEQUENCE</scope>
</reference>
<proteinExistence type="predicted"/>
<dbReference type="EMBL" id="FRYL01000014">
    <property type="protein sequence ID" value="SHO80642.1"/>
    <property type="molecule type" value="Genomic_DNA"/>
</dbReference>
<evidence type="ECO:0000256" key="1">
    <source>
        <dbReference type="ARBA" id="ARBA00023004"/>
    </source>
</evidence>
<sequence>MNIKDLKTGDRAKIISIDTDSSLKLRLQSLGIYKGVTFEVREFAIAKQNVEIAIDNNLIGLRSYEMESIKVEIE</sequence>
<dbReference type="Gene3D" id="2.30.30.90">
    <property type="match status" value="1"/>
</dbReference>
<dbReference type="InterPro" id="IPR052713">
    <property type="entry name" value="FeoA"/>
</dbReference>
<dbReference type="SMART" id="SM00899">
    <property type="entry name" value="FeoA"/>
    <property type="match status" value="1"/>
</dbReference>
<feature type="domain" description="Ferrous iron transporter FeoA-like" evidence="2">
    <location>
        <begin position="1"/>
        <end position="73"/>
    </location>
</feature>